<accession>A0A0E9T9W5</accession>
<reference evidence="2" key="1">
    <citation type="submission" date="2014-11" db="EMBL/GenBank/DDBJ databases">
        <authorList>
            <person name="Amaro Gonzalez C."/>
        </authorList>
    </citation>
    <scope>NUCLEOTIDE SEQUENCE</scope>
</reference>
<proteinExistence type="predicted"/>
<evidence type="ECO:0000313" key="2">
    <source>
        <dbReference type="EMBL" id="JAH50217.1"/>
    </source>
</evidence>
<organism evidence="2">
    <name type="scientific">Anguilla anguilla</name>
    <name type="common">European freshwater eel</name>
    <name type="synonym">Muraena anguilla</name>
    <dbReference type="NCBI Taxonomy" id="7936"/>
    <lineage>
        <taxon>Eukaryota</taxon>
        <taxon>Metazoa</taxon>
        <taxon>Chordata</taxon>
        <taxon>Craniata</taxon>
        <taxon>Vertebrata</taxon>
        <taxon>Euteleostomi</taxon>
        <taxon>Actinopterygii</taxon>
        <taxon>Neopterygii</taxon>
        <taxon>Teleostei</taxon>
        <taxon>Anguilliformes</taxon>
        <taxon>Anguillidae</taxon>
        <taxon>Anguilla</taxon>
    </lineage>
</organism>
<protein>
    <submittedName>
        <fullName evidence="2">Uncharacterized protein</fullName>
    </submittedName>
</protein>
<reference evidence="2" key="2">
    <citation type="journal article" date="2015" name="Fish Shellfish Immunol.">
        <title>Early steps in the European eel (Anguilla anguilla)-Vibrio vulnificus interaction in the gills: Role of the RtxA13 toxin.</title>
        <authorList>
            <person name="Callol A."/>
            <person name="Pajuelo D."/>
            <person name="Ebbesson L."/>
            <person name="Teles M."/>
            <person name="MacKenzie S."/>
            <person name="Amaro C."/>
        </authorList>
    </citation>
    <scope>NUCLEOTIDE SEQUENCE</scope>
</reference>
<name>A0A0E9T9W5_ANGAN</name>
<feature type="signal peptide" evidence="1">
    <location>
        <begin position="1"/>
        <end position="24"/>
    </location>
</feature>
<dbReference type="EMBL" id="GBXM01058360">
    <property type="protein sequence ID" value="JAH50217.1"/>
    <property type="molecule type" value="Transcribed_RNA"/>
</dbReference>
<feature type="chain" id="PRO_5002432579" evidence="1">
    <location>
        <begin position="25"/>
        <end position="60"/>
    </location>
</feature>
<sequence length="60" mass="6894">MIILSTFPLVHTLLVTTKWFPCKSCPVFGRQQVICLWSCLPGNRSLGLEKKQYFFLPIGH</sequence>
<dbReference type="AlphaFoldDB" id="A0A0E9T9W5"/>
<keyword evidence="1" id="KW-0732">Signal</keyword>
<evidence type="ECO:0000256" key="1">
    <source>
        <dbReference type="SAM" id="SignalP"/>
    </source>
</evidence>